<evidence type="ECO:0000313" key="8">
    <source>
        <dbReference type="Proteomes" id="UP001501352"/>
    </source>
</evidence>
<dbReference type="InterPro" id="IPR016032">
    <property type="entry name" value="Sig_transdc_resp-reg_C-effctor"/>
</dbReference>
<evidence type="ECO:0000256" key="1">
    <source>
        <dbReference type="ARBA" id="ARBA00023015"/>
    </source>
</evidence>
<dbReference type="Gene3D" id="1.10.10.10">
    <property type="entry name" value="Winged helix-like DNA-binding domain superfamily/Winged helix DNA-binding domain"/>
    <property type="match status" value="1"/>
</dbReference>
<keyword evidence="8" id="KW-1185">Reference proteome</keyword>
<dbReference type="InterPro" id="IPR036388">
    <property type="entry name" value="WH-like_DNA-bd_sf"/>
</dbReference>
<feature type="modified residue" description="4-aspartylphosphate" evidence="4">
    <location>
        <position position="70"/>
    </location>
</feature>
<dbReference type="Pfam" id="PF00072">
    <property type="entry name" value="Response_reg"/>
    <property type="match status" value="1"/>
</dbReference>
<accession>A0ABP3S4M3</accession>
<feature type="domain" description="HTH luxR-type" evidence="5">
    <location>
        <begin position="141"/>
        <end position="206"/>
    </location>
</feature>
<protein>
    <submittedName>
        <fullName evidence="7">Response regulator FixJ</fullName>
    </submittedName>
</protein>
<gene>
    <name evidence="7" type="primary">fixJ</name>
    <name evidence="7" type="ORF">GCM10009422_16740</name>
</gene>
<feature type="domain" description="Response regulatory" evidence="6">
    <location>
        <begin position="21"/>
        <end position="134"/>
    </location>
</feature>
<evidence type="ECO:0000256" key="4">
    <source>
        <dbReference type="PROSITE-ProRule" id="PRU00169"/>
    </source>
</evidence>
<dbReference type="PANTHER" id="PTHR44688">
    <property type="entry name" value="DNA-BINDING TRANSCRIPTIONAL ACTIVATOR DEVR_DOSR"/>
    <property type="match status" value="1"/>
</dbReference>
<dbReference type="Proteomes" id="UP001501352">
    <property type="component" value="Unassembled WGS sequence"/>
</dbReference>
<name>A0ABP3S4M3_9CAUL</name>
<keyword evidence="3" id="KW-0804">Transcription</keyword>
<sequence>MSPPRLPPRVPFTSSTFERRDLIVIDDEPSVLAATVLCLDTPEWRPRGFADPVEALMFASDAEPTCIIADLKIPGIEDLDLVAAFCALRRHGVIILSAYVDVQMTVEAMRTGVDNVLVKPTSPEQLADAVRKTLAALDAAPVQDHLTFTRRERQVAELIVAGKRTKEIALDLGISPRTVEFFRASLLRKTHSTSTAGLGAALMRVGFYPDPRT</sequence>
<dbReference type="RefSeq" id="WP_343792656.1">
    <property type="nucleotide sequence ID" value="NZ_BAAAGA010000004.1"/>
</dbReference>
<evidence type="ECO:0000313" key="7">
    <source>
        <dbReference type="EMBL" id="GAA0621619.1"/>
    </source>
</evidence>
<evidence type="ECO:0000256" key="2">
    <source>
        <dbReference type="ARBA" id="ARBA00023125"/>
    </source>
</evidence>
<dbReference type="CDD" id="cd06170">
    <property type="entry name" value="LuxR_C_like"/>
    <property type="match status" value="1"/>
</dbReference>
<dbReference type="PROSITE" id="PS50110">
    <property type="entry name" value="RESPONSE_REGULATORY"/>
    <property type="match status" value="1"/>
</dbReference>
<dbReference type="SUPFAM" id="SSF46894">
    <property type="entry name" value="C-terminal effector domain of the bipartite response regulators"/>
    <property type="match status" value="1"/>
</dbReference>
<dbReference type="SMART" id="SM00448">
    <property type="entry name" value="REC"/>
    <property type="match status" value="1"/>
</dbReference>
<keyword evidence="2" id="KW-0238">DNA-binding</keyword>
<proteinExistence type="predicted"/>
<keyword evidence="4" id="KW-0597">Phosphoprotein</keyword>
<dbReference type="Pfam" id="PF00196">
    <property type="entry name" value="GerE"/>
    <property type="match status" value="1"/>
</dbReference>
<dbReference type="PROSITE" id="PS50043">
    <property type="entry name" value="HTH_LUXR_2"/>
    <property type="match status" value="1"/>
</dbReference>
<dbReference type="SMART" id="SM00421">
    <property type="entry name" value="HTH_LUXR"/>
    <property type="match status" value="1"/>
</dbReference>
<dbReference type="InterPro" id="IPR000792">
    <property type="entry name" value="Tscrpt_reg_LuxR_C"/>
</dbReference>
<organism evidence="7 8">
    <name type="scientific">Brevundimonas kwangchunensis</name>
    <dbReference type="NCBI Taxonomy" id="322163"/>
    <lineage>
        <taxon>Bacteria</taxon>
        <taxon>Pseudomonadati</taxon>
        <taxon>Pseudomonadota</taxon>
        <taxon>Alphaproteobacteria</taxon>
        <taxon>Caulobacterales</taxon>
        <taxon>Caulobacteraceae</taxon>
        <taxon>Brevundimonas</taxon>
    </lineage>
</organism>
<dbReference type="PANTHER" id="PTHR44688:SF16">
    <property type="entry name" value="DNA-BINDING TRANSCRIPTIONAL ACTIVATOR DEVR_DOSR"/>
    <property type="match status" value="1"/>
</dbReference>
<comment type="caution">
    <text evidence="7">The sequence shown here is derived from an EMBL/GenBank/DDBJ whole genome shotgun (WGS) entry which is preliminary data.</text>
</comment>
<keyword evidence="1" id="KW-0805">Transcription regulation</keyword>
<dbReference type="PRINTS" id="PR00038">
    <property type="entry name" value="HTHLUXR"/>
</dbReference>
<evidence type="ECO:0000259" key="5">
    <source>
        <dbReference type="PROSITE" id="PS50043"/>
    </source>
</evidence>
<dbReference type="InterPro" id="IPR011006">
    <property type="entry name" value="CheY-like_superfamily"/>
</dbReference>
<dbReference type="EMBL" id="BAAAGA010000004">
    <property type="protein sequence ID" value="GAA0621619.1"/>
    <property type="molecule type" value="Genomic_DNA"/>
</dbReference>
<evidence type="ECO:0000256" key="3">
    <source>
        <dbReference type="ARBA" id="ARBA00023163"/>
    </source>
</evidence>
<dbReference type="SUPFAM" id="SSF52172">
    <property type="entry name" value="CheY-like"/>
    <property type="match status" value="1"/>
</dbReference>
<dbReference type="InterPro" id="IPR001789">
    <property type="entry name" value="Sig_transdc_resp-reg_receiver"/>
</dbReference>
<dbReference type="PROSITE" id="PS00622">
    <property type="entry name" value="HTH_LUXR_1"/>
    <property type="match status" value="1"/>
</dbReference>
<reference evidence="8" key="1">
    <citation type="journal article" date="2019" name="Int. J. Syst. Evol. Microbiol.">
        <title>The Global Catalogue of Microorganisms (GCM) 10K type strain sequencing project: providing services to taxonomists for standard genome sequencing and annotation.</title>
        <authorList>
            <consortium name="The Broad Institute Genomics Platform"/>
            <consortium name="The Broad Institute Genome Sequencing Center for Infectious Disease"/>
            <person name="Wu L."/>
            <person name="Ma J."/>
        </authorList>
    </citation>
    <scope>NUCLEOTIDE SEQUENCE [LARGE SCALE GENOMIC DNA]</scope>
    <source>
        <strain evidence="8">JCM 12928</strain>
    </source>
</reference>
<evidence type="ECO:0000259" key="6">
    <source>
        <dbReference type="PROSITE" id="PS50110"/>
    </source>
</evidence>
<dbReference type="Gene3D" id="3.40.50.2300">
    <property type="match status" value="1"/>
</dbReference>